<name>W9Y4R2_9EURO</name>
<evidence type="ECO:0000256" key="1">
    <source>
        <dbReference type="SAM" id="MobiDB-lite"/>
    </source>
</evidence>
<dbReference type="AlphaFoldDB" id="W9Y4R2"/>
<proteinExistence type="predicted"/>
<accession>W9Y4R2</accession>
<dbReference type="GeneID" id="19173739"/>
<organism evidence="2 3">
    <name type="scientific">Capronia epimyces CBS 606.96</name>
    <dbReference type="NCBI Taxonomy" id="1182542"/>
    <lineage>
        <taxon>Eukaryota</taxon>
        <taxon>Fungi</taxon>
        <taxon>Dikarya</taxon>
        <taxon>Ascomycota</taxon>
        <taxon>Pezizomycotina</taxon>
        <taxon>Eurotiomycetes</taxon>
        <taxon>Chaetothyriomycetidae</taxon>
        <taxon>Chaetothyriales</taxon>
        <taxon>Herpotrichiellaceae</taxon>
        <taxon>Capronia</taxon>
    </lineage>
</organism>
<comment type="caution">
    <text evidence="2">The sequence shown here is derived from an EMBL/GenBank/DDBJ whole genome shotgun (WGS) entry which is preliminary data.</text>
</comment>
<feature type="compositionally biased region" description="Basic and acidic residues" evidence="1">
    <location>
        <begin position="12"/>
        <end position="21"/>
    </location>
</feature>
<evidence type="ECO:0000313" key="2">
    <source>
        <dbReference type="EMBL" id="EXJ77429.1"/>
    </source>
</evidence>
<keyword evidence="3" id="KW-1185">Reference proteome</keyword>
<dbReference type="Proteomes" id="UP000019478">
    <property type="component" value="Unassembled WGS sequence"/>
</dbReference>
<dbReference type="RefSeq" id="XP_007737939.1">
    <property type="nucleotide sequence ID" value="XM_007739749.1"/>
</dbReference>
<evidence type="ECO:0000313" key="3">
    <source>
        <dbReference type="Proteomes" id="UP000019478"/>
    </source>
</evidence>
<sequence>MLTRPSLLRCQPARESRHDSTNRFETVLHLSLEAGLRVGGTYSKLTTDARPLLSSRADARLHKTPSEAVACASTSASASANE</sequence>
<reference evidence="2 3" key="1">
    <citation type="submission" date="2013-03" db="EMBL/GenBank/DDBJ databases">
        <title>The Genome Sequence of Capronia epimyces CBS 606.96.</title>
        <authorList>
            <consortium name="The Broad Institute Genomics Platform"/>
            <person name="Cuomo C."/>
            <person name="de Hoog S."/>
            <person name="Gorbushina A."/>
            <person name="Walker B."/>
            <person name="Young S.K."/>
            <person name="Zeng Q."/>
            <person name="Gargeya S."/>
            <person name="Fitzgerald M."/>
            <person name="Haas B."/>
            <person name="Abouelleil A."/>
            <person name="Allen A.W."/>
            <person name="Alvarado L."/>
            <person name="Arachchi H.M."/>
            <person name="Berlin A.M."/>
            <person name="Chapman S.B."/>
            <person name="Gainer-Dewar J."/>
            <person name="Goldberg J."/>
            <person name="Griggs A."/>
            <person name="Gujja S."/>
            <person name="Hansen M."/>
            <person name="Howarth C."/>
            <person name="Imamovic A."/>
            <person name="Ireland A."/>
            <person name="Larimer J."/>
            <person name="McCowan C."/>
            <person name="Murphy C."/>
            <person name="Pearson M."/>
            <person name="Poon T.W."/>
            <person name="Priest M."/>
            <person name="Roberts A."/>
            <person name="Saif S."/>
            <person name="Shea T."/>
            <person name="Sisk P."/>
            <person name="Sykes S."/>
            <person name="Wortman J."/>
            <person name="Nusbaum C."/>
            <person name="Birren B."/>
        </authorList>
    </citation>
    <scope>NUCLEOTIDE SEQUENCE [LARGE SCALE GENOMIC DNA]</scope>
    <source>
        <strain evidence="2 3">CBS 606.96</strain>
    </source>
</reference>
<protein>
    <submittedName>
        <fullName evidence="2">Uncharacterized protein</fullName>
    </submittedName>
</protein>
<gene>
    <name evidence="2" type="ORF">A1O3_09655</name>
</gene>
<feature type="region of interest" description="Disordered" evidence="1">
    <location>
        <begin position="1"/>
        <end position="21"/>
    </location>
</feature>
<dbReference type="HOGENOM" id="CLU_2558087_0_0_1"/>
<dbReference type="EMBL" id="AMGY01000010">
    <property type="protein sequence ID" value="EXJ77429.1"/>
    <property type="molecule type" value="Genomic_DNA"/>
</dbReference>